<name>A0ABQ9UN14_SAGOE</name>
<sequence length="139" mass="15569">MLTIWQPNGSEKKLIGSSYLESTKDAGISHALVSCKLPKATSEDIQVPQNLHSCSVRCCSLSFAMPPKDDKKKKDAGKSAKKDKDPVNKSGGKIKKKWSKGKVWDKLNNLVLFDKATYDKLCKEVPNYKLITQLWSLRD</sequence>
<evidence type="ECO:0000256" key="5">
    <source>
        <dbReference type="SAM" id="MobiDB-lite"/>
    </source>
</evidence>
<dbReference type="Pfam" id="PF03297">
    <property type="entry name" value="Ribosomal_S25"/>
    <property type="match status" value="1"/>
</dbReference>
<feature type="compositionally biased region" description="Basic and acidic residues" evidence="5">
    <location>
        <begin position="67"/>
        <end position="87"/>
    </location>
</feature>
<keyword evidence="3 4" id="KW-0687">Ribonucleoprotein</keyword>
<dbReference type="PANTHER" id="PTHR12850">
    <property type="entry name" value="40S RIBOSOMAL PROTEIN S25"/>
    <property type="match status" value="1"/>
</dbReference>
<evidence type="ECO:0000313" key="7">
    <source>
        <dbReference type="Proteomes" id="UP001266305"/>
    </source>
</evidence>
<dbReference type="InterPro" id="IPR004977">
    <property type="entry name" value="Ribosomal_eS25"/>
</dbReference>
<evidence type="ECO:0000256" key="2">
    <source>
        <dbReference type="ARBA" id="ARBA00022980"/>
    </source>
</evidence>
<keyword evidence="7" id="KW-1185">Reference proteome</keyword>
<evidence type="ECO:0000256" key="3">
    <source>
        <dbReference type="ARBA" id="ARBA00023274"/>
    </source>
</evidence>
<proteinExistence type="inferred from homology"/>
<evidence type="ECO:0000256" key="4">
    <source>
        <dbReference type="RuleBase" id="RU366057"/>
    </source>
</evidence>
<feature type="region of interest" description="Disordered" evidence="5">
    <location>
        <begin position="64"/>
        <end position="97"/>
    </location>
</feature>
<gene>
    <name evidence="6" type="ORF">P7K49_023909</name>
</gene>
<protein>
    <recommendedName>
        <fullName evidence="4">40S ribosomal protein S25</fullName>
    </recommendedName>
</protein>
<keyword evidence="2 4" id="KW-0689">Ribosomal protein</keyword>
<dbReference type="Gene3D" id="3.30.63.20">
    <property type="match status" value="1"/>
</dbReference>
<dbReference type="Proteomes" id="UP001266305">
    <property type="component" value="Unassembled WGS sequence"/>
</dbReference>
<accession>A0ABQ9UN14</accession>
<evidence type="ECO:0000313" key="6">
    <source>
        <dbReference type="EMBL" id="KAK2098458.1"/>
    </source>
</evidence>
<comment type="similarity">
    <text evidence="1 4">Belongs to the eukaryotic ribosomal protein eS25 family.</text>
</comment>
<comment type="caution">
    <text evidence="6">The sequence shown here is derived from an EMBL/GenBank/DDBJ whole genome shotgun (WGS) entry which is preliminary data.</text>
</comment>
<organism evidence="6 7">
    <name type="scientific">Saguinus oedipus</name>
    <name type="common">Cotton-top tamarin</name>
    <name type="synonym">Oedipomidas oedipus</name>
    <dbReference type="NCBI Taxonomy" id="9490"/>
    <lineage>
        <taxon>Eukaryota</taxon>
        <taxon>Metazoa</taxon>
        <taxon>Chordata</taxon>
        <taxon>Craniata</taxon>
        <taxon>Vertebrata</taxon>
        <taxon>Euteleostomi</taxon>
        <taxon>Mammalia</taxon>
        <taxon>Eutheria</taxon>
        <taxon>Euarchontoglires</taxon>
        <taxon>Primates</taxon>
        <taxon>Haplorrhini</taxon>
        <taxon>Platyrrhini</taxon>
        <taxon>Cebidae</taxon>
        <taxon>Callitrichinae</taxon>
        <taxon>Saguinus</taxon>
    </lineage>
</organism>
<evidence type="ECO:0000256" key="1">
    <source>
        <dbReference type="ARBA" id="ARBA00009106"/>
    </source>
</evidence>
<dbReference type="EMBL" id="JASSZA010000011">
    <property type="protein sequence ID" value="KAK2098458.1"/>
    <property type="molecule type" value="Genomic_DNA"/>
</dbReference>
<reference evidence="6 7" key="1">
    <citation type="submission" date="2023-05" db="EMBL/GenBank/DDBJ databases">
        <title>B98-5 Cell Line De Novo Hybrid Assembly: An Optical Mapping Approach.</title>
        <authorList>
            <person name="Kananen K."/>
            <person name="Auerbach J.A."/>
            <person name="Kautto E."/>
            <person name="Blachly J.S."/>
        </authorList>
    </citation>
    <scope>NUCLEOTIDE SEQUENCE [LARGE SCALE GENOMIC DNA]</scope>
    <source>
        <strain evidence="6">B95-8</strain>
        <tissue evidence="6">Cell line</tissue>
    </source>
</reference>